<evidence type="ECO:0000256" key="1">
    <source>
        <dbReference type="SAM" id="Phobius"/>
    </source>
</evidence>
<evidence type="ECO:0000313" key="2">
    <source>
        <dbReference type="EMBL" id="ALI06854.1"/>
    </source>
</evidence>
<keyword evidence="1" id="KW-0812">Transmembrane</keyword>
<name>A0A0N9WPX1_PSEFL</name>
<feature type="transmembrane region" description="Helical" evidence="1">
    <location>
        <begin position="78"/>
        <end position="98"/>
    </location>
</feature>
<dbReference type="Proteomes" id="UP000059425">
    <property type="component" value="Chromosome"/>
</dbReference>
<proteinExistence type="predicted"/>
<feature type="transmembrane region" description="Helical" evidence="1">
    <location>
        <begin position="104"/>
        <end position="121"/>
    </location>
</feature>
<dbReference type="OrthoDB" id="7032452at2"/>
<keyword evidence="1" id="KW-1133">Transmembrane helix</keyword>
<evidence type="ECO:0000313" key="3">
    <source>
        <dbReference type="Proteomes" id="UP000059425"/>
    </source>
</evidence>
<gene>
    <name evidence="2" type="ORF">AO356_08565</name>
</gene>
<dbReference type="RefSeq" id="WP_060739412.1">
    <property type="nucleotide sequence ID" value="NZ_CP012831.1"/>
</dbReference>
<reference evidence="3" key="1">
    <citation type="submission" date="2015-09" db="EMBL/GenBank/DDBJ databases">
        <title>Whole genome sequence of Pseudomonas fluorescens FW300-N2C3.</title>
        <authorList>
            <person name="Ray J."/>
            <person name="Melnyk R."/>
            <person name="Deutschbauer A."/>
        </authorList>
    </citation>
    <scope>NUCLEOTIDE SEQUENCE [LARGE SCALE GENOMIC DNA]</scope>
    <source>
        <strain evidence="3">FW300-N2C3</strain>
    </source>
</reference>
<feature type="transmembrane region" description="Helical" evidence="1">
    <location>
        <begin position="12"/>
        <end position="40"/>
    </location>
</feature>
<dbReference type="AlphaFoldDB" id="A0A0N9WPX1"/>
<reference evidence="2 3" key="2">
    <citation type="journal article" date="2018" name="Nature">
        <title>Mutant phenotypes for thousands of bacterial genes of unknown function.</title>
        <authorList>
            <person name="Price M.N."/>
            <person name="Wetmore K.M."/>
            <person name="Waters R.J."/>
            <person name="Callaghan M."/>
            <person name="Ray J."/>
            <person name="Liu H."/>
            <person name="Kuehl J.V."/>
            <person name="Melnyk R.A."/>
            <person name="Lamson J.S."/>
            <person name="Suh Y."/>
            <person name="Carlson H.K."/>
            <person name="Esquivel Z."/>
            <person name="Sadeeshkumar H."/>
            <person name="Chakraborty R."/>
            <person name="Zane G.M."/>
            <person name="Rubin B.E."/>
            <person name="Wall J.D."/>
            <person name="Visel A."/>
            <person name="Bristow J."/>
            <person name="Blow M.J."/>
            <person name="Arkin A.P."/>
            <person name="Deutschbauer A.M."/>
        </authorList>
    </citation>
    <scope>NUCLEOTIDE SEQUENCE [LARGE SCALE GENOMIC DNA]</scope>
    <source>
        <strain evidence="2 3">FW300-N2C3</strain>
    </source>
</reference>
<keyword evidence="1" id="KW-0472">Membrane</keyword>
<accession>A0A0N9WPX1</accession>
<dbReference type="EMBL" id="CP012831">
    <property type="protein sequence ID" value="ALI06854.1"/>
    <property type="molecule type" value="Genomic_DNA"/>
</dbReference>
<sequence>MIGGGSLKSFLARYFPVFMGTILLGCFSGSTLLVLAGATYWRVLEPSARTDYVGLGTLALVLVLVLGNLLIARGRAWAVWWVAGYFLACLAAVLPTFAYGAHQGVYLFAVLLPLLGLLLLNSKRHREMRSKLVDIRRQRALIIQAAKASRPRR</sequence>
<organism evidence="2 3">
    <name type="scientific">Pseudomonas fluorescens</name>
    <dbReference type="NCBI Taxonomy" id="294"/>
    <lineage>
        <taxon>Bacteria</taxon>
        <taxon>Pseudomonadati</taxon>
        <taxon>Pseudomonadota</taxon>
        <taxon>Gammaproteobacteria</taxon>
        <taxon>Pseudomonadales</taxon>
        <taxon>Pseudomonadaceae</taxon>
        <taxon>Pseudomonas</taxon>
    </lineage>
</organism>
<feature type="transmembrane region" description="Helical" evidence="1">
    <location>
        <begin position="52"/>
        <end position="71"/>
    </location>
</feature>
<protein>
    <submittedName>
        <fullName evidence="2">Uncharacterized protein</fullName>
    </submittedName>
</protein>